<evidence type="ECO:0000313" key="4">
    <source>
        <dbReference type="Proteomes" id="UP000199245"/>
    </source>
</evidence>
<evidence type="ECO:0000256" key="2">
    <source>
        <dbReference type="SAM" id="SignalP"/>
    </source>
</evidence>
<feature type="chain" id="PRO_5011746746" evidence="2">
    <location>
        <begin position="24"/>
        <end position="165"/>
    </location>
</feature>
<sequence length="165" mass="17525">MRLFRLILFDLALMLLAPEVAEAMNAGVGAHFTSATSAAAPFGRIAGHEAVSSSGDSRRVYSQTTQAAPVQPADKLSRTKLAEDSAILDARLACVIGKRFRQRSIATILDEREMLKMPAGVTPSICNAAAAPFGLLGADTPRWSETDWIVGGMVIIAFAIILVVI</sequence>
<evidence type="ECO:0000313" key="3">
    <source>
        <dbReference type="EMBL" id="SDD99485.1"/>
    </source>
</evidence>
<feature type="signal peptide" evidence="2">
    <location>
        <begin position="1"/>
        <end position="23"/>
    </location>
</feature>
<reference evidence="3 4" key="1">
    <citation type="submission" date="2016-10" db="EMBL/GenBank/DDBJ databases">
        <authorList>
            <person name="de Groot N.N."/>
        </authorList>
    </citation>
    <scope>NUCLEOTIDE SEQUENCE [LARGE SCALE GENOMIC DNA]</scope>
    <source>
        <strain evidence="3 4">R5</strain>
    </source>
</reference>
<feature type="transmembrane region" description="Helical" evidence="1">
    <location>
        <begin position="148"/>
        <end position="164"/>
    </location>
</feature>
<keyword evidence="1" id="KW-0472">Membrane</keyword>
<organism evidence="3 4">
    <name type="scientific">Bradyrhizobium brasilense</name>
    <dbReference type="NCBI Taxonomy" id="1419277"/>
    <lineage>
        <taxon>Bacteria</taxon>
        <taxon>Pseudomonadati</taxon>
        <taxon>Pseudomonadota</taxon>
        <taxon>Alphaproteobacteria</taxon>
        <taxon>Hyphomicrobiales</taxon>
        <taxon>Nitrobacteraceae</taxon>
        <taxon>Bradyrhizobium</taxon>
    </lineage>
</organism>
<gene>
    <name evidence="3" type="ORF">SAMN05216337_101814</name>
</gene>
<evidence type="ECO:0000256" key="1">
    <source>
        <dbReference type="SAM" id="Phobius"/>
    </source>
</evidence>
<proteinExistence type="predicted"/>
<keyword evidence="1" id="KW-0812">Transmembrane</keyword>
<keyword evidence="1" id="KW-1133">Transmembrane helix</keyword>
<dbReference type="EMBL" id="FMZW01000018">
    <property type="protein sequence ID" value="SDD99485.1"/>
    <property type="molecule type" value="Genomic_DNA"/>
</dbReference>
<keyword evidence="2" id="KW-0732">Signal</keyword>
<dbReference type="AlphaFoldDB" id="A0A1G6ZC80"/>
<dbReference type="Proteomes" id="UP000199245">
    <property type="component" value="Unassembled WGS sequence"/>
</dbReference>
<protein>
    <submittedName>
        <fullName evidence="3">Uncharacterized protein</fullName>
    </submittedName>
</protein>
<accession>A0A1G6ZC80</accession>
<name>A0A1G6ZC80_9BRAD</name>